<feature type="transmembrane region" description="Helical" evidence="6">
    <location>
        <begin position="203"/>
        <end position="230"/>
    </location>
</feature>
<dbReference type="PANTHER" id="PTHR21716">
    <property type="entry name" value="TRANSMEMBRANE PROTEIN"/>
    <property type="match status" value="1"/>
</dbReference>
<dbReference type="Proteomes" id="UP000007013">
    <property type="component" value="Chromosome"/>
</dbReference>
<dbReference type="STRING" id="452637.Oter_3895"/>
<dbReference type="Pfam" id="PF01594">
    <property type="entry name" value="AI-2E_transport"/>
    <property type="match status" value="1"/>
</dbReference>
<evidence type="ECO:0000256" key="1">
    <source>
        <dbReference type="ARBA" id="ARBA00004141"/>
    </source>
</evidence>
<evidence type="ECO:0000256" key="5">
    <source>
        <dbReference type="ARBA" id="ARBA00023136"/>
    </source>
</evidence>
<evidence type="ECO:0008006" key="9">
    <source>
        <dbReference type="Google" id="ProtNLM"/>
    </source>
</evidence>
<keyword evidence="8" id="KW-1185">Reference proteome</keyword>
<evidence type="ECO:0000313" key="8">
    <source>
        <dbReference type="Proteomes" id="UP000007013"/>
    </source>
</evidence>
<evidence type="ECO:0000256" key="3">
    <source>
        <dbReference type="ARBA" id="ARBA00022692"/>
    </source>
</evidence>
<dbReference type="OrthoDB" id="5761230at2"/>
<dbReference type="KEGG" id="ote:Oter_3895"/>
<dbReference type="RefSeq" id="WP_012376698.1">
    <property type="nucleotide sequence ID" value="NC_010571.1"/>
</dbReference>
<accession>B1ZZ97</accession>
<dbReference type="GO" id="GO:0055085">
    <property type="term" value="P:transmembrane transport"/>
    <property type="evidence" value="ECO:0007669"/>
    <property type="project" value="TreeGrafter"/>
</dbReference>
<evidence type="ECO:0000256" key="6">
    <source>
        <dbReference type="SAM" id="Phobius"/>
    </source>
</evidence>
<dbReference type="EMBL" id="CP001032">
    <property type="protein sequence ID" value="ACB77169.1"/>
    <property type="molecule type" value="Genomic_DNA"/>
</dbReference>
<keyword evidence="3 6" id="KW-0812">Transmembrane</keyword>
<dbReference type="HOGENOM" id="CLU_031275_1_0_0"/>
<protein>
    <recommendedName>
        <fullName evidence="9">Permease</fullName>
    </recommendedName>
</protein>
<reference evidence="7 8" key="1">
    <citation type="journal article" date="2011" name="J. Bacteriol.">
        <title>Genome sequence of the verrucomicrobium Opitutus terrae PB90-1, an abundant inhabitant of rice paddy soil ecosystems.</title>
        <authorList>
            <person name="van Passel M.W."/>
            <person name="Kant R."/>
            <person name="Palva A."/>
            <person name="Copeland A."/>
            <person name="Lucas S."/>
            <person name="Lapidus A."/>
            <person name="Glavina del Rio T."/>
            <person name="Pitluck S."/>
            <person name="Goltsman E."/>
            <person name="Clum A."/>
            <person name="Sun H."/>
            <person name="Schmutz J."/>
            <person name="Larimer F.W."/>
            <person name="Land M.L."/>
            <person name="Hauser L."/>
            <person name="Kyrpides N."/>
            <person name="Mikhailova N."/>
            <person name="Richardson P.P."/>
            <person name="Janssen P.H."/>
            <person name="de Vos W.M."/>
            <person name="Smidt H."/>
        </authorList>
    </citation>
    <scope>NUCLEOTIDE SEQUENCE [LARGE SCALE GENOMIC DNA]</scope>
    <source>
        <strain evidence="8">DSM 11246 / JCM 15787 / PB90-1</strain>
    </source>
</reference>
<proteinExistence type="inferred from homology"/>
<sequence length="340" mass="35679">MPSSPTTSRGTRTILIAIGLVALAAVLWLIADAIVVAFGGIVLASVLLSLSGPLSRKTHLGARWSLLIVVALMLVAVAALSWLFGNEIVTQFGELQRQLPEALHKVEQWLGQSPAGRMVVDSVRQVGGNTEALSQAGAFVGSVFGAAANLLLVLFLGVYFAADPQLYRDGALRLVPPRRRPQLRRALDDAGVALRKWLVAQAIAMLAVGVLTGVALGLIGVPLALSLGVLAGLLEFVPVIGPIVAAVPGLLLAFSHGPNTVLYAALVYVAVQQIESNVITPLVQRWAVKLPPVLGLLAIVAFGLLLGVPGVIFAMPLAVVVMVLVKDLYVEDTLEAKPHE</sequence>
<keyword evidence="4 6" id="KW-1133">Transmembrane helix</keyword>
<feature type="transmembrane region" description="Helical" evidence="6">
    <location>
        <begin position="261"/>
        <end position="283"/>
    </location>
</feature>
<dbReference type="AlphaFoldDB" id="B1ZZ97"/>
<evidence type="ECO:0000256" key="4">
    <source>
        <dbReference type="ARBA" id="ARBA00022989"/>
    </source>
</evidence>
<name>B1ZZ97_OPITP</name>
<feature type="transmembrane region" description="Helical" evidence="6">
    <location>
        <begin position="12"/>
        <end position="30"/>
    </location>
</feature>
<feature type="transmembrane region" description="Helical" evidence="6">
    <location>
        <begin position="295"/>
        <end position="325"/>
    </location>
</feature>
<feature type="transmembrane region" description="Helical" evidence="6">
    <location>
        <begin position="66"/>
        <end position="85"/>
    </location>
</feature>
<dbReference type="GO" id="GO:0016020">
    <property type="term" value="C:membrane"/>
    <property type="evidence" value="ECO:0007669"/>
    <property type="project" value="UniProtKB-SubCell"/>
</dbReference>
<dbReference type="PANTHER" id="PTHR21716:SF62">
    <property type="entry name" value="TRANSPORT PROTEIN YDBI-RELATED"/>
    <property type="match status" value="1"/>
</dbReference>
<comment type="subcellular location">
    <subcellularLocation>
        <location evidence="1">Membrane</location>
        <topology evidence="1">Multi-pass membrane protein</topology>
    </subcellularLocation>
</comment>
<comment type="similarity">
    <text evidence="2">Belongs to the autoinducer-2 exporter (AI-2E) (TC 2.A.86) family.</text>
</comment>
<dbReference type="eggNOG" id="COG0628">
    <property type="taxonomic scope" value="Bacteria"/>
</dbReference>
<organism evidence="7 8">
    <name type="scientific">Opitutus terrae (strain DSM 11246 / JCM 15787 / PB90-1)</name>
    <dbReference type="NCBI Taxonomy" id="452637"/>
    <lineage>
        <taxon>Bacteria</taxon>
        <taxon>Pseudomonadati</taxon>
        <taxon>Verrucomicrobiota</taxon>
        <taxon>Opitutia</taxon>
        <taxon>Opitutales</taxon>
        <taxon>Opitutaceae</taxon>
        <taxon>Opitutus</taxon>
    </lineage>
</organism>
<evidence type="ECO:0000256" key="2">
    <source>
        <dbReference type="ARBA" id="ARBA00009773"/>
    </source>
</evidence>
<gene>
    <name evidence="7" type="ordered locus">Oter_3895</name>
</gene>
<feature type="transmembrane region" description="Helical" evidence="6">
    <location>
        <begin position="138"/>
        <end position="162"/>
    </location>
</feature>
<evidence type="ECO:0000313" key="7">
    <source>
        <dbReference type="EMBL" id="ACB77169.1"/>
    </source>
</evidence>
<keyword evidence="5 6" id="KW-0472">Membrane</keyword>
<dbReference type="InterPro" id="IPR002549">
    <property type="entry name" value="AI-2E-like"/>
</dbReference>